<accession>A0ABS2KW30</accession>
<keyword evidence="1" id="KW-1133">Transmembrane helix</keyword>
<evidence type="ECO:0008006" key="4">
    <source>
        <dbReference type="Google" id="ProtNLM"/>
    </source>
</evidence>
<evidence type="ECO:0000313" key="3">
    <source>
        <dbReference type="Proteomes" id="UP000703038"/>
    </source>
</evidence>
<keyword evidence="1" id="KW-0472">Membrane</keyword>
<comment type="caution">
    <text evidence="2">The sequence shown here is derived from an EMBL/GenBank/DDBJ whole genome shotgun (WGS) entry which is preliminary data.</text>
</comment>
<evidence type="ECO:0000256" key="1">
    <source>
        <dbReference type="SAM" id="Phobius"/>
    </source>
</evidence>
<dbReference type="Proteomes" id="UP000703038">
    <property type="component" value="Unassembled WGS sequence"/>
</dbReference>
<protein>
    <recommendedName>
        <fullName evidence="4">Sigma-K anti-sigma factor RskA</fullName>
    </recommendedName>
</protein>
<reference evidence="2 3" key="1">
    <citation type="submission" date="2021-01" db="EMBL/GenBank/DDBJ databases">
        <title>Genomics of switchgrass bacterial isolates.</title>
        <authorList>
            <person name="Shade A."/>
        </authorList>
    </citation>
    <scope>NUCLEOTIDE SEQUENCE [LARGE SCALE GENOMIC DNA]</scope>
    <source>
        <strain evidence="2 3">PvP111</strain>
    </source>
</reference>
<gene>
    <name evidence="2" type="ORF">JOE42_002867</name>
</gene>
<evidence type="ECO:0000313" key="2">
    <source>
        <dbReference type="EMBL" id="MBM7416134.1"/>
    </source>
</evidence>
<proteinExistence type="predicted"/>
<keyword evidence="3" id="KW-1185">Reference proteome</keyword>
<dbReference type="RefSeq" id="WP_204869014.1">
    <property type="nucleotide sequence ID" value="NZ_JAFBBK010000001.1"/>
</dbReference>
<organism evidence="2 3">
    <name type="scientific">Rhodococcoides corynebacterioides</name>
    <dbReference type="NCBI Taxonomy" id="53972"/>
    <lineage>
        <taxon>Bacteria</taxon>
        <taxon>Bacillati</taxon>
        <taxon>Actinomycetota</taxon>
        <taxon>Actinomycetes</taxon>
        <taxon>Mycobacteriales</taxon>
        <taxon>Nocardiaceae</taxon>
        <taxon>Rhodococcoides</taxon>
    </lineage>
</organism>
<dbReference type="EMBL" id="JAFBBK010000001">
    <property type="protein sequence ID" value="MBM7416134.1"/>
    <property type="molecule type" value="Genomic_DNA"/>
</dbReference>
<keyword evidence="1" id="KW-0812">Transmembrane</keyword>
<name>A0ABS2KW30_9NOCA</name>
<feature type="transmembrane region" description="Helical" evidence="1">
    <location>
        <begin position="82"/>
        <end position="102"/>
    </location>
</feature>
<sequence length="232" mass="23580">MTPGHPRREELIAAAAADDLTDAERRELHALEAEDASIAAEVRTMRETATSLGSAAGLTWVDAEPGDLLRRRIVRPSARGRLVPAAAAVAGIAVGVAAVLGVQTVGTRGDATPADSAIAVAESAGPPGELGAFETVDFTETALDVSVDGGLVAHTWGTETVLEMQGVPQNAAFEVVLVDRAGADRSSGSFLGSAVTIDCRMNAAVLRPDVAEIEIRAAGGGILARAALPTVG</sequence>